<dbReference type="Pfam" id="PF01596">
    <property type="entry name" value="Methyltransf_3"/>
    <property type="match status" value="1"/>
</dbReference>
<dbReference type="PANTHER" id="PTHR10509">
    <property type="entry name" value="O-METHYLTRANSFERASE-RELATED"/>
    <property type="match status" value="1"/>
</dbReference>
<evidence type="ECO:0000313" key="5">
    <source>
        <dbReference type="Proteomes" id="UP001595833"/>
    </source>
</evidence>
<dbReference type="InterPro" id="IPR050362">
    <property type="entry name" value="Cation-dep_OMT"/>
</dbReference>
<dbReference type="InterPro" id="IPR002935">
    <property type="entry name" value="SAM_O-MeTrfase"/>
</dbReference>
<accession>A0ABV9Y7B3</accession>
<organism evidence="4 5">
    <name type="scientific">Saccharothrix xinjiangensis</name>
    <dbReference type="NCBI Taxonomy" id="204798"/>
    <lineage>
        <taxon>Bacteria</taxon>
        <taxon>Bacillati</taxon>
        <taxon>Actinomycetota</taxon>
        <taxon>Actinomycetes</taxon>
        <taxon>Pseudonocardiales</taxon>
        <taxon>Pseudonocardiaceae</taxon>
        <taxon>Saccharothrix</taxon>
    </lineage>
</organism>
<sequence>MAQQTEFSPELLDYVRAVSLREDELLRELREETARLPMGEAMQVMAEEGQFLAVLVALTGARTVVEVGTFTGYSTLCLARALPAGGRVVTLDLSPRWPMIAEPFWRRAGVADRIEVRIGDAVDSLTALAAEADPVDLVFVDADKANYVAYYEKSLELLRPGGLLVLDNTVFFGRVLDEGARDADTRAVRELNAALRDDQRVDLVMLPFADGITLARKR</sequence>
<dbReference type="InterPro" id="IPR029063">
    <property type="entry name" value="SAM-dependent_MTases_sf"/>
</dbReference>
<evidence type="ECO:0000313" key="4">
    <source>
        <dbReference type="EMBL" id="MFC5056501.1"/>
    </source>
</evidence>
<name>A0ABV9Y7B3_9PSEU</name>
<evidence type="ECO:0000256" key="3">
    <source>
        <dbReference type="ARBA" id="ARBA00022691"/>
    </source>
</evidence>
<keyword evidence="5" id="KW-1185">Reference proteome</keyword>
<dbReference type="CDD" id="cd02440">
    <property type="entry name" value="AdoMet_MTases"/>
    <property type="match status" value="1"/>
</dbReference>
<protein>
    <submittedName>
        <fullName evidence="4">O-methyltransferase</fullName>
        <ecNumber evidence="4">2.1.1.-</ecNumber>
    </submittedName>
</protein>
<dbReference type="EC" id="2.1.1.-" evidence="4"/>
<evidence type="ECO:0000256" key="1">
    <source>
        <dbReference type="ARBA" id="ARBA00022603"/>
    </source>
</evidence>
<dbReference type="Gene3D" id="3.40.50.150">
    <property type="entry name" value="Vaccinia Virus protein VP39"/>
    <property type="match status" value="1"/>
</dbReference>
<dbReference type="RefSeq" id="WP_344043066.1">
    <property type="nucleotide sequence ID" value="NZ_BAAAKE010000040.1"/>
</dbReference>
<reference evidence="5" key="1">
    <citation type="journal article" date="2019" name="Int. J. Syst. Evol. Microbiol.">
        <title>The Global Catalogue of Microorganisms (GCM) 10K type strain sequencing project: providing services to taxonomists for standard genome sequencing and annotation.</title>
        <authorList>
            <consortium name="The Broad Institute Genomics Platform"/>
            <consortium name="The Broad Institute Genome Sequencing Center for Infectious Disease"/>
            <person name="Wu L."/>
            <person name="Ma J."/>
        </authorList>
    </citation>
    <scope>NUCLEOTIDE SEQUENCE [LARGE SCALE GENOMIC DNA]</scope>
    <source>
        <strain evidence="5">KCTC 12848</strain>
    </source>
</reference>
<proteinExistence type="predicted"/>
<dbReference type="SUPFAM" id="SSF53335">
    <property type="entry name" value="S-adenosyl-L-methionine-dependent methyltransferases"/>
    <property type="match status" value="1"/>
</dbReference>
<keyword evidence="3" id="KW-0949">S-adenosyl-L-methionine</keyword>
<dbReference type="PANTHER" id="PTHR10509:SF14">
    <property type="entry name" value="CAFFEOYL-COA O-METHYLTRANSFERASE 3-RELATED"/>
    <property type="match status" value="1"/>
</dbReference>
<comment type="caution">
    <text evidence="4">The sequence shown here is derived from an EMBL/GenBank/DDBJ whole genome shotgun (WGS) entry which is preliminary data.</text>
</comment>
<evidence type="ECO:0000256" key="2">
    <source>
        <dbReference type="ARBA" id="ARBA00022679"/>
    </source>
</evidence>
<keyword evidence="1 4" id="KW-0489">Methyltransferase</keyword>
<dbReference type="GO" id="GO:0032259">
    <property type="term" value="P:methylation"/>
    <property type="evidence" value="ECO:0007669"/>
    <property type="project" value="UniProtKB-KW"/>
</dbReference>
<keyword evidence="2 4" id="KW-0808">Transferase</keyword>
<dbReference type="PROSITE" id="PS51682">
    <property type="entry name" value="SAM_OMT_I"/>
    <property type="match status" value="1"/>
</dbReference>
<dbReference type="EMBL" id="JBHSJB010000022">
    <property type="protein sequence ID" value="MFC5056501.1"/>
    <property type="molecule type" value="Genomic_DNA"/>
</dbReference>
<dbReference type="Proteomes" id="UP001595833">
    <property type="component" value="Unassembled WGS sequence"/>
</dbReference>
<gene>
    <name evidence="4" type="ORF">ACFPFM_22450</name>
</gene>
<dbReference type="GO" id="GO:0008168">
    <property type="term" value="F:methyltransferase activity"/>
    <property type="evidence" value="ECO:0007669"/>
    <property type="project" value="UniProtKB-KW"/>
</dbReference>